<evidence type="ECO:0000256" key="5">
    <source>
        <dbReference type="SAM" id="MobiDB-lite"/>
    </source>
</evidence>
<feature type="region of interest" description="Disordered" evidence="5">
    <location>
        <begin position="424"/>
        <end position="493"/>
    </location>
</feature>
<feature type="transmembrane region" description="Helical" evidence="6">
    <location>
        <begin position="242"/>
        <end position="262"/>
    </location>
</feature>
<dbReference type="AlphaFoldDB" id="A0A9E7FFI5"/>
<accession>A0A9E7FFI5</accession>
<feature type="transmembrane region" description="Helical" evidence="6">
    <location>
        <begin position="155"/>
        <end position="178"/>
    </location>
</feature>
<evidence type="ECO:0000313" key="8">
    <source>
        <dbReference type="Proteomes" id="UP001055439"/>
    </source>
</evidence>
<dbReference type="SMART" id="SM01417">
    <property type="entry name" value="Solute_trans_a"/>
    <property type="match status" value="1"/>
</dbReference>
<feature type="transmembrane region" description="Helical" evidence="6">
    <location>
        <begin position="198"/>
        <end position="221"/>
    </location>
</feature>
<comment type="subcellular location">
    <subcellularLocation>
        <location evidence="1">Membrane</location>
        <topology evidence="1">Multi-pass membrane protein</topology>
    </subcellularLocation>
</comment>
<dbReference type="EMBL" id="CP097505">
    <property type="protein sequence ID" value="URD93267.1"/>
    <property type="molecule type" value="Genomic_DNA"/>
</dbReference>
<dbReference type="Proteomes" id="UP001055439">
    <property type="component" value="Chromosome 3"/>
</dbReference>
<evidence type="ECO:0008006" key="9">
    <source>
        <dbReference type="Google" id="ProtNLM"/>
    </source>
</evidence>
<evidence type="ECO:0000256" key="4">
    <source>
        <dbReference type="ARBA" id="ARBA00023136"/>
    </source>
</evidence>
<dbReference type="Pfam" id="PF03619">
    <property type="entry name" value="Solute_trans_a"/>
    <property type="match status" value="1"/>
</dbReference>
<keyword evidence="3 6" id="KW-1133">Transmembrane helix</keyword>
<name>A0A9E7FFI5_9LILI</name>
<keyword evidence="2 6" id="KW-0812">Transmembrane</keyword>
<evidence type="ECO:0000256" key="2">
    <source>
        <dbReference type="ARBA" id="ARBA00022692"/>
    </source>
</evidence>
<proteinExistence type="predicted"/>
<reference evidence="7" key="1">
    <citation type="submission" date="2022-05" db="EMBL/GenBank/DDBJ databases">
        <title>The Musa troglodytarum L. genome provides insights into the mechanism of non-climacteric behaviour and enrichment of carotenoids.</title>
        <authorList>
            <person name="Wang J."/>
        </authorList>
    </citation>
    <scope>NUCLEOTIDE SEQUENCE</scope>
    <source>
        <tissue evidence="7">Leaf</tissue>
    </source>
</reference>
<evidence type="ECO:0000313" key="7">
    <source>
        <dbReference type="EMBL" id="URD93267.1"/>
    </source>
</evidence>
<keyword evidence="4 6" id="KW-0472">Membrane</keyword>
<feature type="transmembrane region" description="Helical" evidence="6">
    <location>
        <begin position="298"/>
        <end position="319"/>
    </location>
</feature>
<keyword evidence="8" id="KW-1185">Reference proteome</keyword>
<gene>
    <name evidence="7" type="ORF">MUK42_00020</name>
</gene>
<evidence type="ECO:0000256" key="6">
    <source>
        <dbReference type="SAM" id="Phobius"/>
    </source>
</evidence>
<protein>
    <recommendedName>
        <fullName evidence="9">Protein LAZ1</fullName>
    </recommendedName>
</protein>
<sequence length="507" mass="57024">MKTVEQLYLSVLSYTQPIWATAIGAVLLVLTLFLSVFLLFQHLSAYNNPEEQKFLIGVILMVPCYSIESYVSLANPSTSVDCEILRDCYEAFAMYCFGRYLVACLGGEDRTIEFLKRQGALSSKTPMLENASEKGVIKHPFPMNYILKPWRLGEWFYQIIKIGIVQYMIIKTVTAVLALSLETLGVYCDGEFKSTCGYPYMAVVLNFSQSWALYCLVLFYTATKDELAHIKPLAKFLMFKSIVFLTWWQDVAIALLYSWGLFKSSIAQTLESKSSVQDFIICIENRIPSQVPGQDETLINLFIPPAQMCVAAIIHLYVFPAKPYKLMGDRFPGCVSVLGDYGSLDCPLDPDEVRDSERPTKLRLPQPDVDTKTTAIRESVCDVVLGGGEYIINDLKFTVNQAVEPMEKGFTRFNRNLHKISENIRKHEKKKLKTKDDGSTGSASPSPRVFHGIDDPLLYGSISDSEAKRGRRHRQKSGYTSAESGGDSSDHGHGGYQIYGCRWVTKD</sequence>
<dbReference type="PANTHER" id="PTHR23423">
    <property type="entry name" value="ORGANIC SOLUTE TRANSPORTER-RELATED"/>
    <property type="match status" value="1"/>
</dbReference>
<feature type="transmembrane region" description="Helical" evidence="6">
    <location>
        <begin position="18"/>
        <end position="40"/>
    </location>
</feature>
<organism evidence="7 8">
    <name type="scientific">Musa troglodytarum</name>
    <name type="common">fe'i banana</name>
    <dbReference type="NCBI Taxonomy" id="320322"/>
    <lineage>
        <taxon>Eukaryota</taxon>
        <taxon>Viridiplantae</taxon>
        <taxon>Streptophyta</taxon>
        <taxon>Embryophyta</taxon>
        <taxon>Tracheophyta</taxon>
        <taxon>Spermatophyta</taxon>
        <taxon>Magnoliopsida</taxon>
        <taxon>Liliopsida</taxon>
        <taxon>Zingiberales</taxon>
        <taxon>Musaceae</taxon>
        <taxon>Musa</taxon>
    </lineage>
</organism>
<dbReference type="GO" id="GO:0016020">
    <property type="term" value="C:membrane"/>
    <property type="evidence" value="ECO:0007669"/>
    <property type="project" value="UniProtKB-SubCell"/>
</dbReference>
<evidence type="ECO:0000256" key="3">
    <source>
        <dbReference type="ARBA" id="ARBA00022989"/>
    </source>
</evidence>
<dbReference type="InterPro" id="IPR005178">
    <property type="entry name" value="Ostalpha/TMEM184C"/>
</dbReference>
<dbReference type="OrthoDB" id="5348404at2759"/>
<evidence type="ECO:0000256" key="1">
    <source>
        <dbReference type="ARBA" id="ARBA00004141"/>
    </source>
</evidence>